<evidence type="ECO:0000313" key="10">
    <source>
        <dbReference type="Proteomes" id="UP000217785"/>
    </source>
</evidence>
<dbReference type="AlphaFoldDB" id="A0A292YSK6"/>
<keyword evidence="10" id="KW-1185">Reference proteome</keyword>
<dbReference type="InterPro" id="IPR023090">
    <property type="entry name" value="UPF0702_alpha/beta_dom_sf"/>
</dbReference>
<reference evidence="10" key="1">
    <citation type="submission" date="2017-07" db="EMBL/GenBank/DDBJ databases">
        <title>Draft genome sequence of Effusibacillus lacus strain skLN1.</title>
        <authorList>
            <person name="Watanabe M."/>
            <person name="Kojima H."/>
            <person name="Fukui M."/>
        </authorList>
    </citation>
    <scope>NUCLEOTIDE SEQUENCE [LARGE SCALE GENOMIC DNA]</scope>
    <source>
        <strain evidence="10">skLN1</strain>
    </source>
</reference>
<keyword evidence="5 7" id="KW-1133">Transmembrane helix</keyword>
<gene>
    <name evidence="9" type="ORF">EFBL_3134</name>
</gene>
<evidence type="ECO:0000256" key="5">
    <source>
        <dbReference type="ARBA" id="ARBA00022989"/>
    </source>
</evidence>
<accession>A0A292YSK6</accession>
<evidence type="ECO:0000259" key="8">
    <source>
        <dbReference type="Pfam" id="PF04239"/>
    </source>
</evidence>
<dbReference type="EMBL" id="BDUF01000097">
    <property type="protein sequence ID" value="GAX91465.1"/>
    <property type="molecule type" value="Genomic_DNA"/>
</dbReference>
<feature type="transmembrane region" description="Helical" evidence="7">
    <location>
        <begin position="58"/>
        <end position="80"/>
    </location>
</feature>
<dbReference type="InterPro" id="IPR007353">
    <property type="entry name" value="DUF421"/>
</dbReference>
<comment type="similarity">
    <text evidence="2">Belongs to the UPF0702 family.</text>
</comment>
<proteinExistence type="inferred from homology"/>
<feature type="transmembrane region" description="Helical" evidence="7">
    <location>
        <begin position="6"/>
        <end position="26"/>
    </location>
</feature>
<dbReference type="PANTHER" id="PTHR34582:SF6">
    <property type="entry name" value="UPF0702 TRANSMEMBRANE PROTEIN YCAP"/>
    <property type="match status" value="1"/>
</dbReference>
<comment type="caution">
    <text evidence="9">The sequence shown here is derived from an EMBL/GenBank/DDBJ whole genome shotgun (WGS) entry which is preliminary data.</text>
</comment>
<evidence type="ECO:0000256" key="6">
    <source>
        <dbReference type="ARBA" id="ARBA00023136"/>
    </source>
</evidence>
<sequence length="229" mass="26206">MAHIGKLALTTVFVYVFVLVSLRLMGKREIGKLSVFDLVVSIMIAEVAAVSLDLEEPIWKGLIIVSILVSLQVLVAWISLKSRRFRELIEGRPTVLIRDGRIDDAEMRRTRYSLSDLLTQLREKDIAHVGDVEYAILETTGKLSVFPKEEALPVTKGDLQIETYPFKPPIALIVDGKPVTKNLEKINKDIGWLHEEIGHYGYKQIKEIFFCSMDHRGRLYIDEREEKRT</sequence>
<feature type="transmembrane region" description="Helical" evidence="7">
    <location>
        <begin position="33"/>
        <end position="52"/>
    </location>
</feature>
<evidence type="ECO:0000256" key="4">
    <source>
        <dbReference type="ARBA" id="ARBA00022692"/>
    </source>
</evidence>
<dbReference type="Pfam" id="PF04239">
    <property type="entry name" value="DUF421"/>
    <property type="match status" value="1"/>
</dbReference>
<evidence type="ECO:0000256" key="1">
    <source>
        <dbReference type="ARBA" id="ARBA00004651"/>
    </source>
</evidence>
<organism evidence="9 10">
    <name type="scientific">Effusibacillus lacus</name>
    <dbReference type="NCBI Taxonomy" id="1348429"/>
    <lineage>
        <taxon>Bacteria</taxon>
        <taxon>Bacillati</taxon>
        <taxon>Bacillota</taxon>
        <taxon>Bacilli</taxon>
        <taxon>Bacillales</taxon>
        <taxon>Alicyclobacillaceae</taxon>
        <taxon>Effusibacillus</taxon>
    </lineage>
</organism>
<dbReference type="Proteomes" id="UP000217785">
    <property type="component" value="Unassembled WGS sequence"/>
</dbReference>
<evidence type="ECO:0000256" key="3">
    <source>
        <dbReference type="ARBA" id="ARBA00022475"/>
    </source>
</evidence>
<name>A0A292YSK6_9BACL</name>
<protein>
    <submittedName>
        <fullName evidence="9">DUF421 domain-containing protein</fullName>
    </submittedName>
</protein>
<dbReference type="PANTHER" id="PTHR34582">
    <property type="entry name" value="UPF0702 TRANSMEMBRANE PROTEIN YCAP"/>
    <property type="match status" value="1"/>
</dbReference>
<keyword evidence="4 7" id="KW-0812">Transmembrane</keyword>
<dbReference type="Gene3D" id="3.30.240.20">
    <property type="entry name" value="bsu07140 like domains"/>
    <property type="match status" value="2"/>
</dbReference>
<keyword evidence="3" id="KW-1003">Cell membrane</keyword>
<dbReference type="OrthoDB" id="9778331at2"/>
<comment type="subcellular location">
    <subcellularLocation>
        <location evidence="1">Cell membrane</location>
        <topology evidence="1">Multi-pass membrane protein</topology>
    </subcellularLocation>
</comment>
<evidence type="ECO:0000256" key="7">
    <source>
        <dbReference type="SAM" id="Phobius"/>
    </source>
</evidence>
<dbReference type="GO" id="GO:0005886">
    <property type="term" value="C:plasma membrane"/>
    <property type="evidence" value="ECO:0007669"/>
    <property type="project" value="UniProtKB-SubCell"/>
</dbReference>
<feature type="domain" description="YetF C-terminal" evidence="8">
    <location>
        <begin position="81"/>
        <end position="213"/>
    </location>
</feature>
<evidence type="ECO:0000313" key="9">
    <source>
        <dbReference type="EMBL" id="GAX91465.1"/>
    </source>
</evidence>
<evidence type="ECO:0000256" key="2">
    <source>
        <dbReference type="ARBA" id="ARBA00006448"/>
    </source>
</evidence>
<keyword evidence="6 7" id="KW-0472">Membrane</keyword>